<feature type="transmembrane region" description="Helical" evidence="1">
    <location>
        <begin position="87"/>
        <end position="103"/>
    </location>
</feature>
<feature type="transmembrane region" description="Helical" evidence="1">
    <location>
        <begin position="15"/>
        <end position="39"/>
    </location>
</feature>
<dbReference type="eggNOG" id="ENOG502RJJ8">
    <property type="taxonomic scope" value="Eukaryota"/>
</dbReference>
<feature type="transmembrane region" description="Helical" evidence="1">
    <location>
        <begin position="200"/>
        <end position="220"/>
    </location>
</feature>
<dbReference type="AlphaFoldDB" id="C7YYA6"/>
<dbReference type="OrthoDB" id="5427664at2759"/>
<feature type="transmembrane region" description="Helical" evidence="1">
    <location>
        <begin position="115"/>
        <end position="139"/>
    </location>
</feature>
<feature type="transmembrane region" description="Helical" evidence="1">
    <location>
        <begin position="151"/>
        <end position="170"/>
    </location>
</feature>
<dbReference type="OMA" id="ACEISIY"/>
<dbReference type="VEuPathDB" id="FungiDB:NECHADRAFT_83624"/>
<dbReference type="Proteomes" id="UP000005206">
    <property type="component" value="Chromosome 8"/>
</dbReference>
<proteinExistence type="predicted"/>
<keyword evidence="1" id="KW-1133">Transmembrane helix</keyword>
<keyword evidence="3" id="KW-1185">Reference proteome</keyword>
<dbReference type="HOGENOM" id="CLU_547562_0_0_1"/>
<feature type="transmembrane region" description="Helical" evidence="1">
    <location>
        <begin position="335"/>
        <end position="356"/>
    </location>
</feature>
<dbReference type="InterPro" id="IPR053018">
    <property type="entry name" value="Elsinochrome_Biosynth-Asso"/>
</dbReference>
<reference evidence="2 3" key="1">
    <citation type="journal article" date="2009" name="PLoS Genet.">
        <title>The genome of Nectria haematococca: contribution of supernumerary chromosomes to gene expansion.</title>
        <authorList>
            <person name="Coleman J.J."/>
            <person name="Rounsley S.D."/>
            <person name="Rodriguez-Carres M."/>
            <person name="Kuo A."/>
            <person name="Wasmann C.C."/>
            <person name="Grimwood J."/>
            <person name="Schmutz J."/>
            <person name="Taga M."/>
            <person name="White G.J."/>
            <person name="Zhou S."/>
            <person name="Schwartz D.C."/>
            <person name="Freitag M."/>
            <person name="Ma L.J."/>
            <person name="Danchin E.G."/>
            <person name="Henrissat B."/>
            <person name="Coutinho P.M."/>
            <person name="Nelson D.R."/>
            <person name="Straney D."/>
            <person name="Napoli C.A."/>
            <person name="Barker B.M."/>
            <person name="Gribskov M."/>
            <person name="Rep M."/>
            <person name="Kroken S."/>
            <person name="Molnar I."/>
            <person name="Rensing C."/>
            <person name="Kennell J.C."/>
            <person name="Zamora J."/>
            <person name="Farman M.L."/>
            <person name="Selker E.U."/>
            <person name="Salamov A."/>
            <person name="Shapiro H."/>
            <person name="Pangilinan J."/>
            <person name="Lindquist E."/>
            <person name="Lamers C."/>
            <person name="Grigoriev I.V."/>
            <person name="Geiser D.M."/>
            <person name="Covert S.F."/>
            <person name="Temporini E."/>
            <person name="Vanetten H.D."/>
        </authorList>
    </citation>
    <scope>NUCLEOTIDE SEQUENCE [LARGE SCALE GENOMIC DNA]</scope>
    <source>
        <strain evidence="3">ATCC MYA-4622 / CBS 123669 / FGSC 9596 / NRRL 45880 / 77-13-4</strain>
    </source>
</reference>
<dbReference type="STRING" id="660122.C7YYA6"/>
<dbReference type="PANTHER" id="PTHR37577">
    <property type="entry name" value="INTEGRAL MEMBRANE PROTEIN"/>
    <property type="match status" value="1"/>
</dbReference>
<name>C7YYA6_FUSV7</name>
<dbReference type="EMBL" id="GG698903">
    <property type="protein sequence ID" value="EEU43155.1"/>
    <property type="molecule type" value="Genomic_DNA"/>
</dbReference>
<dbReference type="KEGG" id="nhe:NECHADRAFT_83624"/>
<accession>C7YYA6</accession>
<dbReference type="PANTHER" id="PTHR37577:SF1">
    <property type="entry name" value="INTEGRAL MEMBRANE PROTEIN"/>
    <property type="match status" value="1"/>
</dbReference>
<dbReference type="InParanoid" id="C7YYA6"/>
<gene>
    <name evidence="2" type="ORF">NECHADRAFT_83624</name>
</gene>
<evidence type="ECO:0000313" key="3">
    <source>
        <dbReference type="Proteomes" id="UP000005206"/>
    </source>
</evidence>
<evidence type="ECO:0000256" key="1">
    <source>
        <dbReference type="SAM" id="Phobius"/>
    </source>
</evidence>
<sequence>MEPCIPEDAVDPDVAGIGVLISFAISSLITILLIVIAYFRQALRPDRYSSLDNVIIGLPRRKPISERVRAQRIAALESFLKALSDQHLFTSFALTLTIYLLRYGAPGFDAEKVSAYSYCLAVNIALLSSTVHLSATTILRDNLDKFKWLRLVRVIIMVVTIGCLLPQLVLTQVMEPSITLRCAVGPAEEFLNSTPDDYEFGLTVTLATSAIISALVCGYGRRILELYSTSFRQSPERWASSVFNTIRQWFKADIQEHLDQETVSYNERELVDVHTSSGMMLHAQLLRIVCTEFRQSFFTELIWLLFYTVYSIFQMVFFIIWSFEPGQSPISLKWGFGQVLPLVLLGLPVISAIEFYDEWASNSPENERSIELQEMGAGSQTNSQVDDLSPYDLCLNHHRETTLFYTWFLVSVYSALVIAGAFEFSWATWGTFTTSDGESITGRRERRDVKTFNGFDEKGNCRETGPLVSIHRLDQAVTRSGLHCGGSTLKDESPRDVV</sequence>
<feature type="transmembrane region" description="Helical" evidence="1">
    <location>
        <begin position="403"/>
        <end position="422"/>
    </location>
</feature>
<keyword evidence="1" id="KW-0472">Membrane</keyword>
<keyword evidence="1" id="KW-0812">Transmembrane</keyword>
<dbReference type="RefSeq" id="XP_003048868.1">
    <property type="nucleotide sequence ID" value="XM_003048822.1"/>
</dbReference>
<evidence type="ECO:0000313" key="2">
    <source>
        <dbReference type="EMBL" id="EEU43155.1"/>
    </source>
</evidence>
<dbReference type="GeneID" id="9665790"/>
<protein>
    <submittedName>
        <fullName evidence="2">Uncharacterized protein</fullName>
    </submittedName>
</protein>
<organism evidence="2 3">
    <name type="scientific">Fusarium vanettenii (strain ATCC MYA-4622 / CBS 123669 / FGSC 9596 / NRRL 45880 / 77-13-4)</name>
    <name type="common">Fusarium solani subsp. pisi</name>
    <dbReference type="NCBI Taxonomy" id="660122"/>
    <lineage>
        <taxon>Eukaryota</taxon>
        <taxon>Fungi</taxon>
        <taxon>Dikarya</taxon>
        <taxon>Ascomycota</taxon>
        <taxon>Pezizomycotina</taxon>
        <taxon>Sordariomycetes</taxon>
        <taxon>Hypocreomycetidae</taxon>
        <taxon>Hypocreales</taxon>
        <taxon>Nectriaceae</taxon>
        <taxon>Fusarium</taxon>
        <taxon>Fusarium solani species complex</taxon>
        <taxon>Fusarium vanettenii</taxon>
    </lineage>
</organism>
<feature type="transmembrane region" description="Helical" evidence="1">
    <location>
        <begin position="301"/>
        <end position="323"/>
    </location>
</feature>